<dbReference type="PANTHER" id="PTHR25466">
    <property type="entry name" value="T-LYMPHOCYTE ACTIVATION ANTIGEN"/>
    <property type="match status" value="1"/>
</dbReference>
<feature type="transmembrane region" description="Helical" evidence="12">
    <location>
        <begin position="340"/>
        <end position="365"/>
    </location>
</feature>
<dbReference type="GO" id="GO:0042102">
    <property type="term" value="P:positive regulation of T cell proliferation"/>
    <property type="evidence" value="ECO:0007669"/>
    <property type="project" value="TreeGrafter"/>
</dbReference>
<evidence type="ECO:0000256" key="10">
    <source>
        <dbReference type="ARBA" id="ARBA00023319"/>
    </source>
</evidence>
<dbReference type="Proteomes" id="UP000016665">
    <property type="component" value="Chromosome 1"/>
</dbReference>
<evidence type="ECO:0000313" key="15">
    <source>
        <dbReference type="Proteomes" id="UP000016665"/>
    </source>
</evidence>
<reference evidence="14" key="2">
    <citation type="submission" date="2025-08" db="UniProtKB">
        <authorList>
            <consortium name="Ensembl"/>
        </authorList>
    </citation>
    <scope>IDENTIFICATION</scope>
</reference>
<evidence type="ECO:0000256" key="6">
    <source>
        <dbReference type="ARBA" id="ARBA00023136"/>
    </source>
</evidence>
<evidence type="ECO:0000256" key="7">
    <source>
        <dbReference type="ARBA" id="ARBA00023157"/>
    </source>
</evidence>
<evidence type="ECO:0000259" key="13">
    <source>
        <dbReference type="PROSITE" id="PS50835"/>
    </source>
</evidence>
<dbReference type="SUPFAM" id="SSF48726">
    <property type="entry name" value="Immunoglobulin"/>
    <property type="match status" value="3"/>
</dbReference>
<feature type="domain" description="Ig-like" evidence="13">
    <location>
        <begin position="59"/>
        <end position="142"/>
    </location>
</feature>
<dbReference type="SMART" id="SM00406">
    <property type="entry name" value="IGv"/>
    <property type="match status" value="1"/>
</dbReference>
<evidence type="ECO:0000256" key="4">
    <source>
        <dbReference type="ARBA" id="ARBA00022729"/>
    </source>
</evidence>
<evidence type="ECO:0000256" key="5">
    <source>
        <dbReference type="ARBA" id="ARBA00022989"/>
    </source>
</evidence>
<evidence type="ECO:0000256" key="9">
    <source>
        <dbReference type="ARBA" id="ARBA00023180"/>
    </source>
</evidence>
<keyword evidence="7" id="KW-1015">Disulfide bond</keyword>
<name>A0A803VHP5_FICAL</name>
<dbReference type="InterPro" id="IPR013106">
    <property type="entry name" value="Ig_V-set"/>
</dbReference>
<keyword evidence="15" id="KW-1185">Reference proteome</keyword>
<dbReference type="GO" id="GO:0031295">
    <property type="term" value="P:T cell costimulation"/>
    <property type="evidence" value="ECO:0007669"/>
    <property type="project" value="TreeGrafter"/>
</dbReference>
<dbReference type="PROSITE" id="PS50835">
    <property type="entry name" value="IG_LIKE"/>
    <property type="match status" value="3"/>
</dbReference>
<keyword evidence="9" id="KW-0325">Glycoprotein</keyword>
<dbReference type="GeneTree" id="ENSGT00940000162944"/>
<dbReference type="InterPro" id="IPR036179">
    <property type="entry name" value="Ig-like_dom_sf"/>
</dbReference>
<dbReference type="GO" id="GO:0007166">
    <property type="term" value="P:cell surface receptor signaling pathway"/>
    <property type="evidence" value="ECO:0007669"/>
    <property type="project" value="TreeGrafter"/>
</dbReference>
<accession>A0A803VHP5</accession>
<protein>
    <submittedName>
        <fullName evidence="14">HHLA2 member of B7 family</fullName>
    </submittedName>
</protein>
<keyword evidence="3 12" id="KW-0812">Transmembrane</keyword>
<sequence length="443" mass="49817">MGIKVFSFGSSATFTLFSLPGDGRRSVLVRSGCSSRAGMRRSFTEQVEVTGLFSKDCILPCSFTPGHDEVIHWSKENKIVHSYYRQKDQLEEQDPHYRARTQLFHENIPSGNASLKVSNLIMSDEGSYTCYVGTTESRTEVEVLLHLRAPSSYALEYQKTNTERRLKCYAFLTYPAPNISWVQGNVSVQETDQEETRNGALYSIRSDKDIINTADTYYCHIHFHHDVWAAEWKMMQDDLSRKEGDRAVIPCGHGNDIASTDGFSVVWTFHRNAVTSILASFNGTFHSHQPRVQIDETDFSVMLDDLIGDDSGEYLCNISTPLYTKLTVSTLHVENSGNTWIIVLVGFAVAVAVAVAVAEVALYCLKKKKKRGVHANKGQHSPGALESESINMEREQEEPCLPTNNQHKGTPEGQEESYEHRNMQQENSSLHTDTTEIGDEKNK</sequence>
<feature type="region of interest" description="Disordered" evidence="11">
    <location>
        <begin position="374"/>
        <end position="443"/>
    </location>
</feature>
<dbReference type="InterPro" id="IPR013783">
    <property type="entry name" value="Ig-like_fold"/>
</dbReference>
<reference evidence="14" key="3">
    <citation type="submission" date="2025-09" db="UniProtKB">
        <authorList>
            <consortium name="Ensembl"/>
        </authorList>
    </citation>
    <scope>IDENTIFICATION</scope>
</reference>
<reference evidence="14 15" key="1">
    <citation type="journal article" date="2012" name="Nature">
        <title>The genomic landscape of species divergence in Ficedula flycatchers.</title>
        <authorList>
            <person name="Ellegren H."/>
            <person name="Smeds L."/>
            <person name="Burri R."/>
            <person name="Olason P.I."/>
            <person name="Backstrom N."/>
            <person name="Kawakami T."/>
            <person name="Kunstner A."/>
            <person name="Makinen H."/>
            <person name="Nadachowska-Brzyska K."/>
            <person name="Qvarnstrom A."/>
            <person name="Uebbing S."/>
            <person name="Wolf J.B."/>
        </authorList>
    </citation>
    <scope>NUCLEOTIDE SEQUENCE [LARGE SCALE GENOMIC DNA]</scope>
</reference>
<comment type="subcellular location">
    <subcellularLocation>
        <location evidence="1">Cell membrane</location>
        <topology evidence="1">Single-pass type I membrane protein</topology>
    </subcellularLocation>
</comment>
<keyword evidence="6 12" id="KW-0472">Membrane</keyword>
<evidence type="ECO:0000313" key="14">
    <source>
        <dbReference type="Ensembl" id="ENSFALP00000022251.1"/>
    </source>
</evidence>
<evidence type="ECO:0000256" key="8">
    <source>
        <dbReference type="ARBA" id="ARBA00023170"/>
    </source>
</evidence>
<feature type="domain" description="Ig-like" evidence="13">
    <location>
        <begin position="150"/>
        <end position="240"/>
    </location>
</feature>
<dbReference type="SMART" id="SM00409">
    <property type="entry name" value="IG"/>
    <property type="match status" value="2"/>
</dbReference>
<evidence type="ECO:0000256" key="2">
    <source>
        <dbReference type="ARBA" id="ARBA00022475"/>
    </source>
</evidence>
<dbReference type="InterPro" id="IPR007110">
    <property type="entry name" value="Ig-like_dom"/>
</dbReference>
<evidence type="ECO:0000256" key="12">
    <source>
        <dbReference type="SAM" id="Phobius"/>
    </source>
</evidence>
<keyword evidence="8" id="KW-0675">Receptor</keyword>
<dbReference type="GO" id="GO:0009897">
    <property type="term" value="C:external side of plasma membrane"/>
    <property type="evidence" value="ECO:0007669"/>
    <property type="project" value="TreeGrafter"/>
</dbReference>
<keyword evidence="5 12" id="KW-1133">Transmembrane helix</keyword>
<organism evidence="14 15">
    <name type="scientific">Ficedula albicollis</name>
    <name type="common">Collared flycatcher</name>
    <name type="synonym">Muscicapa albicollis</name>
    <dbReference type="NCBI Taxonomy" id="59894"/>
    <lineage>
        <taxon>Eukaryota</taxon>
        <taxon>Metazoa</taxon>
        <taxon>Chordata</taxon>
        <taxon>Craniata</taxon>
        <taxon>Vertebrata</taxon>
        <taxon>Euteleostomi</taxon>
        <taxon>Archelosauria</taxon>
        <taxon>Archosauria</taxon>
        <taxon>Dinosauria</taxon>
        <taxon>Saurischia</taxon>
        <taxon>Theropoda</taxon>
        <taxon>Coelurosauria</taxon>
        <taxon>Aves</taxon>
        <taxon>Neognathae</taxon>
        <taxon>Neoaves</taxon>
        <taxon>Telluraves</taxon>
        <taxon>Australaves</taxon>
        <taxon>Passeriformes</taxon>
        <taxon>Muscicapidae</taxon>
        <taxon>Ficedula</taxon>
    </lineage>
</organism>
<keyword evidence="4" id="KW-0732">Signal</keyword>
<keyword evidence="10" id="KW-0393">Immunoglobulin domain</keyword>
<dbReference type="FunFam" id="2.60.40.10:FF:000142">
    <property type="entry name" value="V-set domain-containing T-cell activation inhibitor 1"/>
    <property type="match status" value="1"/>
</dbReference>
<dbReference type="AlphaFoldDB" id="A0A803VHP5"/>
<dbReference type="Gene3D" id="2.60.40.10">
    <property type="entry name" value="Immunoglobulins"/>
    <property type="match status" value="3"/>
</dbReference>
<dbReference type="GO" id="GO:0071222">
    <property type="term" value="P:cellular response to lipopolysaccharide"/>
    <property type="evidence" value="ECO:0007669"/>
    <property type="project" value="TreeGrafter"/>
</dbReference>
<dbReference type="InterPro" id="IPR051713">
    <property type="entry name" value="T-cell_Activation_Regulation"/>
</dbReference>
<dbReference type="Ensembl" id="ENSFALT00000036189.1">
    <property type="protein sequence ID" value="ENSFALP00000022251.1"/>
    <property type="gene ID" value="ENSFALG00000006473.2"/>
</dbReference>
<evidence type="ECO:0000256" key="1">
    <source>
        <dbReference type="ARBA" id="ARBA00004251"/>
    </source>
</evidence>
<gene>
    <name evidence="14" type="primary">HHLA2</name>
</gene>
<feature type="domain" description="Ig-like" evidence="13">
    <location>
        <begin position="243"/>
        <end position="329"/>
    </location>
</feature>
<evidence type="ECO:0000256" key="3">
    <source>
        <dbReference type="ARBA" id="ARBA00022692"/>
    </source>
</evidence>
<dbReference type="GO" id="GO:0006955">
    <property type="term" value="P:immune response"/>
    <property type="evidence" value="ECO:0007669"/>
    <property type="project" value="TreeGrafter"/>
</dbReference>
<dbReference type="InterPro" id="IPR003599">
    <property type="entry name" value="Ig_sub"/>
</dbReference>
<evidence type="ECO:0000256" key="11">
    <source>
        <dbReference type="SAM" id="MobiDB-lite"/>
    </source>
</evidence>
<keyword evidence="2" id="KW-1003">Cell membrane</keyword>
<proteinExistence type="predicted"/>
<dbReference type="Pfam" id="PF07686">
    <property type="entry name" value="V-set"/>
    <property type="match status" value="2"/>
</dbReference>
<dbReference type="PANTHER" id="PTHR25466:SF14">
    <property type="entry name" value="BUTYROPHILIN SUBFAMILY 2 MEMBER A2-LIKE-RELATED"/>
    <property type="match status" value="1"/>
</dbReference>
<dbReference type="GO" id="GO:0042130">
    <property type="term" value="P:negative regulation of T cell proliferation"/>
    <property type="evidence" value="ECO:0007669"/>
    <property type="project" value="TreeGrafter"/>
</dbReference>